<gene>
    <name evidence="1" type="ORF">Pflav_048370</name>
</gene>
<organism evidence="1 2">
    <name type="scientific">Phytohabitans flavus</name>
    <dbReference type="NCBI Taxonomy" id="1076124"/>
    <lineage>
        <taxon>Bacteria</taxon>
        <taxon>Bacillati</taxon>
        <taxon>Actinomycetota</taxon>
        <taxon>Actinomycetes</taxon>
        <taxon>Micromonosporales</taxon>
        <taxon>Micromonosporaceae</taxon>
    </lineage>
</organism>
<reference evidence="1 2" key="1">
    <citation type="submission" date="2020-03" db="EMBL/GenBank/DDBJ databases">
        <title>Whole genome shotgun sequence of Phytohabitans flavus NBRC 107702.</title>
        <authorList>
            <person name="Komaki H."/>
            <person name="Tamura T."/>
        </authorList>
    </citation>
    <scope>NUCLEOTIDE SEQUENCE [LARGE SCALE GENOMIC DNA]</scope>
    <source>
        <strain evidence="1 2">NBRC 107702</strain>
    </source>
</reference>
<evidence type="ECO:0000313" key="2">
    <source>
        <dbReference type="Proteomes" id="UP000502508"/>
    </source>
</evidence>
<reference evidence="1 2" key="2">
    <citation type="submission" date="2020-03" db="EMBL/GenBank/DDBJ databases">
        <authorList>
            <person name="Ichikawa N."/>
            <person name="Kimura A."/>
            <person name="Kitahashi Y."/>
            <person name="Uohara A."/>
        </authorList>
    </citation>
    <scope>NUCLEOTIDE SEQUENCE [LARGE SCALE GENOMIC DNA]</scope>
    <source>
        <strain evidence="1 2">NBRC 107702</strain>
    </source>
</reference>
<evidence type="ECO:0000313" key="1">
    <source>
        <dbReference type="EMBL" id="BCB78427.1"/>
    </source>
</evidence>
<dbReference type="AlphaFoldDB" id="A0A6F8XXA4"/>
<proteinExistence type="predicted"/>
<protein>
    <submittedName>
        <fullName evidence="1">Uncharacterized protein</fullName>
    </submittedName>
</protein>
<sequence>MFDVEKDECGCDNVADSSGTEADVAEGFERGLEQRIAAFADGPDPVVDLVVGLLGMSVSCPPLGFLNATVMVPASPS</sequence>
<dbReference type="EMBL" id="AP022870">
    <property type="protein sequence ID" value="BCB78427.1"/>
    <property type="molecule type" value="Genomic_DNA"/>
</dbReference>
<keyword evidence="2" id="KW-1185">Reference proteome</keyword>
<dbReference type="Proteomes" id="UP000502508">
    <property type="component" value="Chromosome"/>
</dbReference>
<name>A0A6F8XXA4_9ACTN</name>
<accession>A0A6F8XXA4</accession>
<dbReference type="KEGG" id="pfla:Pflav_048370"/>